<comment type="caution">
    <text evidence="1">The sequence shown here is derived from an EMBL/GenBank/DDBJ whole genome shotgun (WGS) entry which is preliminary data.</text>
</comment>
<evidence type="ECO:0000313" key="2">
    <source>
        <dbReference type="EMBL" id="RAP72684.1"/>
    </source>
</evidence>
<dbReference type="EMBL" id="MAYS01000269">
    <property type="protein sequence ID" value="OFC62296.1"/>
    <property type="molecule type" value="Genomic_DNA"/>
</dbReference>
<name>A0A1E7Z0H5_9GAMM</name>
<reference evidence="2 4" key="2">
    <citation type="submission" date="2018-04" db="EMBL/GenBank/DDBJ databases">
        <title>Genomes of the Obligate Erwinia dacicola and Facultative Enterobacter sp. OLF Endosymbionts of the Olive Fruit fly, Bactrocera oleae.</title>
        <authorList>
            <person name="Estes A.M."/>
            <person name="Hearn D.J."/>
            <person name="Agarwal S."/>
            <person name="Pierson E.A."/>
            <person name="Dunning-Hotopp J.C."/>
        </authorList>
    </citation>
    <scope>NUCLEOTIDE SEQUENCE [LARGE SCALE GENOMIC DNA]</scope>
    <source>
        <strain evidence="2 4">Oroville</strain>
    </source>
</reference>
<dbReference type="Proteomes" id="UP000243534">
    <property type="component" value="Unassembled WGS sequence"/>
</dbReference>
<reference evidence="1 3" key="1">
    <citation type="submission" date="2016-07" db="EMBL/GenBank/DDBJ databases">
        <authorList>
            <person name="Yuval B."/>
        </authorList>
    </citation>
    <scope>NUCLEOTIDE SEQUENCE [LARGE SCALE GENOMIC DNA]</scope>
    <source>
        <strain evidence="1 3">IL</strain>
    </source>
</reference>
<dbReference type="RefSeq" id="WP_070134795.1">
    <property type="nucleotide sequence ID" value="NZ_LJAM02000019.1"/>
</dbReference>
<dbReference type="EMBL" id="LJAM02000019">
    <property type="protein sequence ID" value="RAP72684.1"/>
    <property type="molecule type" value="Genomic_DNA"/>
</dbReference>
<evidence type="ECO:0000313" key="4">
    <source>
        <dbReference type="Proteomes" id="UP000244334"/>
    </source>
</evidence>
<sequence>MENYDLTRCTSHCANFEHEAIHKLIEQLCDLRTAETLAPFITDAGFNMNRKRKARAGNLDAHLL</sequence>
<evidence type="ECO:0000313" key="1">
    <source>
        <dbReference type="EMBL" id="OFC62296.1"/>
    </source>
</evidence>
<accession>A0A1E7Z0H5</accession>
<dbReference type="AlphaFoldDB" id="A0A1E7Z0H5"/>
<keyword evidence="4" id="KW-1185">Reference proteome</keyword>
<evidence type="ECO:0000313" key="3">
    <source>
        <dbReference type="Proteomes" id="UP000243534"/>
    </source>
</evidence>
<gene>
    <name evidence="2" type="ORF">ACZ87_00486</name>
    <name evidence="1" type="ORF">BBW68_10150</name>
</gene>
<dbReference type="Proteomes" id="UP000244334">
    <property type="component" value="Unassembled WGS sequence"/>
</dbReference>
<protein>
    <submittedName>
        <fullName evidence="1">Uncharacterized protein</fullName>
    </submittedName>
</protein>
<proteinExistence type="predicted"/>
<dbReference type="OrthoDB" id="3869642at2"/>
<organism evidence="1 3">
    <name type="scientific">Candidatus Erwinia dacicola</name>
    <dbReference type="NCBI Taxonomy" id="252393"/>
    <lineage>
        <taxon>Bacteria</taxon>
        <taxon>Pseudomonadati</taxon>
        <taxon>Pseudomonadota</taxon>
        <taxon>Gammaproteobacteria</taxon>
        <taxon>Enterobacterales</taxon>
        <taxon>Erwiniaceae</taxon>
        <taxon>Erwinia</taxon>
    </lineage>
</organism>